<dbReference type="PROSITE" id="PS50912">
    <property type="entry name" value="EAR"/>
    <property type="match status" value="1"/>
</dbReference>
<evidence type="ECO:0000313" key="6">
    <source>
        <dbReference type="EMBL" id="CAI9554200.1"/>
    </source>
</evidence>
<organism evidence="6 7">
    <name type="scientific">Staurois parvus</name>
    <dbReference type="NCBI Taxonomy" id="386267"/>
    <lineage>
        <taxon>Eukaryota</taxon>
        <taxon>Metazoa</taxon>
        <taxon>Chordata</taxon>
        <taxon>Craniata</taxon>
        <taxon>Vertebrata</taxon>
        <taxon>Euteleostomi</taxon>
        <taxon>Amphibia</taxon>
        <taxon>Batrachia</taxon>
        <taxon>Anura</taxon>
        <taxon>Neobatrachia</taxon>
        <taxon>Ranoidea</taxon>
        <taxon>Ranidae</taxon>
        <taxon>Staurois</taxon>
    </lineage>
</organism>
<keyword evidence="2" id="KW-0732">Signal</keyword>
<dbReference type="SMART" id="SM00082">
    <property type="entry name" value="LRRCT"/>
    <property type="match status" value="1"/>
</dbReference>
<evidence type="ECO:0000256" key="3">
    <source>
        <dbReference type="ARBA" id="ARBA00022737"/>
    </source>
</evidence>
<protein>
    <recommendedName>
        <fullName evidence="5">LRRCT domain-containing protein</fullName>
    </recommendedName>
</protein>
<dbReference type="InterPro" id="IPR000483">
    <property type="entry name" value="Cys-rich_flank_reg_C"/>
</dbReference>
<dbReference type="Proteomes" id="UP001162483">
    <property type="component" value="Unassembled WGS sequence"/>
</dbReference>
<dbReference type="Gene3D" id="3.80.10.10">
    <property type="entry name" value="Ribonuclease Inhibitor"/>
    <property type="match status" value="1"/>
</dbReference>
<evidence type="ECO:0000256" key="4">
    <source>
        <dbReference type="ARBA" id="ARBA00023180"/>
    </source>
</evidence>
<sequence>MFECDCKAKWLFSWLKMTNSTVSDVVCVGPPEYQGKKLNDVTSFDSECITTDFVVHQILTYQSVSVDTFQYKNDVFVAIAQPSMENCMILEWDHIEMNFRSYDNITGQSIVGCKAILIDDQVFMVVAQLFGGSLTYTSMMKAGPSSPSFKTLKSPVFPNPMILNFFKLKVKHFLLLLTAQRLV</sequence>
<evidence type="ECO:0000313" key="7">
    <source>
        <dbReference type="Proteomes" id="UP001162483"/>
    </source>
</evidence>
<feature type="domain" description="LRRCT" evidence="5">
    <location>
        <begin position="2"/>
        <end position="47"/>
    </location>
</feature>
<evidence type="ECO:0000256" key="2">
    <source>
        <dbReference type="ARBA" id="ARBA00022729"/>
    </source>
</evidence>
<keyword evidence="4" id="KW-0325">Glycoprotein</keyword>
<dbReference type="InterPro" id="IPR005492">
    <property type="entry name" value="EPTP"/>
</dbReference>
<comment type="caution">
    <text evidence="6">The sequence shown here is derived from an EMBL/GenBank/DDBJ whole genome shotgun (WGS) entry which is preliminary data.</text>
</comment>
<dbReference type="Pfam" id="PF03736">
    <property type="entry name" value="EPTP"/>
    <property type="match status" value="2"/>
</dbReference>
<name>A0ABN9C2E2_9NEOB</name>
<keyword evidence="7" id="KW-1185">Reference proteome</keyword>
<accession>A0ABN9C2E2</accession>
<evidence type="ECO:0000259" key="5">
    <source>
        <dbReference type="SMART" id="SM00082"/>
    </source>
</evidence>
<keyword evidence="3" id="KW-0677">Repeat</keyword>
<dbReference type="InterPro" id="IPR051295">
    <property type="entry name" value="LGI_related"/>
</dbReference>
<gene>
    <name evidence="6" type="ORF">SPARVUS_LOCUS4178796</name>
</gene>
<keyword evidence="1" id="KW-0433">Leucine-rich repeat</keyword>
<reference evidence="6" key="1">
    <citation type="submission" date="2023-05" db="EMBL/GenBank/DDBJ databases">
        <authorList>
            <person name="Stuckert A."/>
        </authorList>
    </citation>
    <scope>NUCLEOTIDE SEQUENCE</scope>
</reference>
<dbReference type="PANTHER" id="PTHR24367:SF21">
    <property type="entry name" value="LEUCINE-RICH REPEAT LGI FAMILY MEMBER 2"/>
    <property type="match status" value="1"/>
</dbReference>
<dbReference type="PANTHER" id="PTHR24367">
    <property type="entry name" value="LEUCINE-RICH REPEAT-CONTAINING PROTEIN"/>
    <property type="match status" value="1"/>
</dbReference>
<proteinExistence type="predicted"/>
<dbReference type="InterPro" id="IPR009039">
    <property type="entry name" value="EAR"/>
</dbReference>
<dbReference type="InterPro" id="IPR032675">
    <property type="entry name" value="LRR_dom_sf"/>
</dbReference>
<evidence type="ECO:0000256" key="1">
    <source>
        <dbReference type="ARBA" id="ARBA00022614"/>
    </source>
</evidence>
<dbReference type="EMBL" id="CATNWA010007501">
    <property type="protein sequence ID" value="CAI9554200.1"/>
    <property type="molecule type" value="Genomic_DNA"/>
</dbReference>